<organism evidence="3 4">
    <name type="scientific">Ancylostoma ceylanicum</name>
    <dbReference type="NCBI Taxonomy" id="53326"/>
    <lineage>
        <taxon>Eukaryota</taxon>
        <taxon>Metazoa</taxon>
        <taxon>Ecdysozoa</taxon>
        <taxon>Nematoda</taxon>
        <taxon>Chromadorea</taxon>
        <taxon>Rhabditida</taxon>
        <taxon>Rhabditina</taxon>
        <taxon>Rhabditomorpha</taxon>
        <taxon>Strongyloidea</taxon>
        <taxon>Ancylostomatidae</taxon>
        <taxon>Ancylostomatinae</taxon>
        <taxon>Ancylostoma</taxon>
    </lineage>
</organism>
<dbReference type="InterPro" id="IPR036282">
    <property type="entry name" value="Glutathione-S-Trfase_C_sf"/>
</dbReference>
<dbReference type="CDD" id="cd03039">
    <property type="entry name" value="GST_N_Sigma_like"/>
    <property type="match status" value="1"/>
</dbReference>
<dbReference type="Gene3D" id="1.20.1050.10">
    <property type="match status" value="1"/>
</dbReference>
<dbReference type="EMBL" id="KE125755">
    <property type="protein sequence ID" value="EPB67178.1"/>
    <property type="molecule type" value="Genomic_DNA"/>
</dbReference>
<evidence type="ECO:0000259" key="2">
    <source>
        <dbReference type="PROSITE" id="PS50405"/>
    </source>
</evidence>
<dbReference type="Pfam" id="PF02798">
    <property type="entry name" value="GST_N"/>
    <property type="match status" value="1"/>
</dbReference>
<dbReference type="InterPro" id="IPR050213">
    <property type="entry name" value="GST_superfamily"/>
</dbReference>
<dbReference type="FunFam" id="3.40.30.10:FF:000497">
    <property type="entry name" value="Glutathione S-Transferase"/>
    <property type="match status" value="1"/>
</dbReference>
<dbReference type="Gene3D" id="3.40.30.10">
    <property type="entry name" value="Glutaredoxin"/>
    <property type="match status" value="1"/>
</dbReference>
<keyword evidence="3" id="KW-0808">Transferase</keyword>
<reference evidence="3 4" key="1">
    <citation type="submission" date="2013-05" db="EMBL/GenBank/DDBJ databases">
        <title>Draft genome of the parasitic nematode Anyclostoma ceylanicum.</title>
        <authorList>
            <person name="Mitreva M."/>
        </authorList>
    </citation>
    <scope>NUCLEOTIDE SEQUENCE [LARGE SCALE GENOMIC DNA]</scope>
</reference>
<accession>A0A0D6L849</accession>
<dbReference type="PANTHER" id="PTHR11571:SF150">
    <property type="entry name" value="GLUTATHIONE S-TRANSFERASE"/>
    <property type="match status" value="1"/>
</dbReference>
<dbReference type="SFLD" id="SFLDS00019">
    <property type="entry name" value="Glutathione_Transferase_(cytos"/>
    <property type="match status" value="1"/>
</dbReference>
<dbReference type="AlphaFoldDB" id="A0A0D6L849"/>
<feature type="domain" description="GST N-terminal" evidence="1">
    <location>
        <begin position="6"/>
        <end position="85"/>
    </location>
</feature>
<protein>
    <submittedName>
        <fullName evidence="3">Glutathione S-transferase protein</fullName>
    </submittedName>
</protein>
<name>A0A0D6L849_9BILA</name>
<evidence type="ECO:0000313" key="3">
    <source>
        <dbReference type="EMBL" id="EPB67178.1"/>
    </source>
</evidence>
<sequence>MSDQKHSYKLHYFDIRGRGEPIRLIFEYYGVKYDDNRISMEDWPNLKENAPMGQLPYLEVDDGKLNICQTLAICRYLAKSLKANDYFGGATKSDAAKCDMYAETFMDFFTLGVERMFEHDPDIKAKKEEKFESQYPVRLKILEEHLKKNGGENFVLWCDLVAVAVLSMVEETKAELLQDFPDLRNYYTNMRNLPEIKDYVAQSWPPAAEQ</sequence>
<dbReference type="Proteomes" id="UP000054495">
    <property type="component" value="Unassembled WGS sequence"/>
</dbReference>
<dbReference type="InterPro" id="IPR004046">
    <property type="entry name" value="GST_C"/>
</dbReference>
<dbReference type="SUPFAM" id="SSF47616">
    <property type="entry name" value="GST C-terminal domain-like"/>
    <property type="match status" value="1"/>
</dbReference>
<dbReference type="SUPFAM" id="SSF52833">
    <property type="entry name" value="Thioredoxin-like"/>
    <property type="match status" value="1"/>
</dbReference>
<gene>
    <name evidence="3" type="ORF">ANCCEY_13732</name>
</gene>
<dbReference type="PANTHER" id="PTHR11571">
    <property type="entry name" value="GLUTATHIONE S-TRANSFERASE"/>
    <property type="match status" value="1"/>
</dbReference>
<dbReference type="InterPro" id="IPR010987">
    <property type="entry name" value="Glutathione-S-Trfase_C-like"/>
</dbReference>
<dbReference type="CDD" id="cd03192">
    <property type="entry name" value="GST_C_Sigma_like"/>
    <property type="match status" value="1"/>
</dbReference>
<dbReference type="PROSITE" id="PS50404">
    <property type="entry name" value="GST_NTER"/>
    <property type="match status" value="1"/>
</dbReference>
<feature type="domain" description="GST C-terminal" evidence="2">
    <location>
        <begin position="91"/>
        <end position="207"/>
    </location>
</feature>
<dbReference type="SFLD" id="SFLDG01205">
    <property type="entry name" value="AMPS.1"/>
    <property type="match status" value="1"/>
</dbReference>
<dbReference type="InterPro" id="IPR036249">
    <property type="entry name" value="Thioredoxin-like_sf"/>
</dbReference>
<dbReference type="InterPro" id="IPR040079">
    <property type="entry name" value="Glutathione_S-Trfase"/>
</dbReference>
<dbReference type="Pfam" id="PF14497">
    <property type="entry name" value="GST_C_3"/>
    <property type="match status" value="1"/>
</dbReference>
<dbReference type="PROSITE" id="PS50405">
    <property type="entry name" value="GST_CTER"/>
    <property type="match status" value="1"/>
</dbReference>
<dbReference type="GO" id="GO:0006749">
    <property type="term" value="P:glutathione metabolic process"/>
    <property type="evidence" value="ECO:0007669"/>
    <property type="project" value="TreeGrafter"/>
</dbReference>
<evidence type="ECO:0000259" key="1">
    <source>
        <dbReference type="PROSITE" id="PS50404"/>
    </source>
</evidence>
<dbReference type="GO" id="GO:0004364">
    <property type="term" value="F:glutathione transferase activity"/>
    <property type="evidence" value="ECO:0007669"/>
    <property type="project" value="UniProtKB-ARBA"/>
</dbReference>
<evidence type="ECO:0000313" key="4">
    <source>
        <dbReference type="Proteomes" id="UP000054495"/>
    </source>
</evidence>
<dbReference type="InterPro" id="IPR004045">
    <property type="entry name" value="Glutathione_S-Trfase_N"/>
</dbReference>
<keyword evidence="4" id="KW-1185">Reference proteome</keyword>
<proteinExistence type="predicted"/>
<dbReference type="SFLD" id="SFLDG00363">
    <property type="entry name" value="AMPS_(cytGST):_Alpha-__Mu-__Pi"/>
    <property type="match status" value="1"/>
</dbReference>